<dbReference type="EMBL" id="JAETXL010000001">
    <property type="protein sequence ID" value="MBL6275225.1"/>
    <property type="molecule type" value="Genomic_DNA"/>
</dbReference>
<feature type="signal peptide" evidence="2">
    <location>
        <begin position="1"/>
        <end position="21"/>
    </location>
</feature>
<evidence type="ECO:0000313" key="3">
    <source>
        <dbReference type="EMBL" id="MBL6275225.1"/>
    </source>
</evidence>
<evidence type="ECO:0000256" key="2">
    <source>
        <dbReference type="SAM" id="SignalP"/>
    </source>
</evidence>
<comment type="caution">
    <text evidence="3">The sequence shown here is derived from an EMBL/GenBank/DDBJ whole genome shotgun (WGS) entry which is preliminary data.</text>
</comment>
<keyword evidence="4" id="KW-1185">Reference proteome</keyword>
<dbReference type="RefSeq" id="WP_203220176.1">
    <property type="nucleotide sequence ID" value="NZ_JAETXL010000001.1"/>
</dbReference>
<keyword evidence="2" id="KW-0732">Signal</keyword>
<dbReference type="Proteomes" id="UP000661193">
    <property type="component" value="Unassembled WGS sequence"/>
</dbReference>
<feature type="region of interest" description="Disordered" evidence="1">
    <location>
        <begin position="35"/>
        <end position="57"/>
    </location>
</feature>
<reference evidence="3 4" key="1">
    <citation type="submission" date="2021-01" db="EMBL/GenBank/DDBJ databases">
        <title>Genome sequencing of Micromonospora fiedleri MG-37.</title>
        <authorList>
            <person name="Moreland P.E.J."/>
            <person name="Stach J.E.M."/>
        </authorList>
    </citation>
    <scope>NUCLEOTIDE SEQUENCE [LARGE SCALE GENOMIC DNA]</scope>
    <source>
        <strain evidence="3 4">MG-37</strain>
    </source>
</reference>
<evidence type="ECO:0000256" key="1">
    <source>
        <dbReference type="SAM" id="MobiDB-lite"/>
    </source>
</evidence>
<protein>
    <recommendedName>
        <fullName evidence="5">PknH-like extracellular domain-containing protein</fullName>
    </recommendedName>
</protein>
<proteinExistence type="predicted"/>
<dbReference type="PROSITE" id="PS51257">
    <property type="entry name" value="PROKAR_LIPOPROTEIN"/>
    <property type="match status" value="1"/>
</dbReference>
<sequence>MSDPKAISMRRVAGKSLTALAAVVGLVLTAACGPSGGTSPTVGRERPATTPADPFSTDPAVTGVQSLFDLDPELEEQVGTVLIGPALDIDGVAEVSLQSPYMDDVLSGVCGTRRGNGVYGSAFGQRREWKASGLRIQQFAAVWGINSAADAVAQIRSRLGCGTYRDREGLHRVLGERELSRLSGLDDQLMFCEVINEEGPEGSTHLCTVLLARGEIASRIQARADTAERAEQVTRELAAPAAKRLAAVS</sequence>
<accession>A0ABS1UFV5</accession>
<feature type="chain" id="PRO_5047367748" description="PknH-like extracellular domain-containing protein" evidence="2">
    <location>
        <begin position="22"/>
        <end position="249"/>
    </location>
</feature>
<evidence type="ECO:0008006" key="5">
    <source>
        <dbReference type="Google" id="ProtNLM"/>
    </source>
</evidence>
<name>A0ABS1UFV5_9ACTN</name>
<gene>
    <name evidence="3" type="ORF">JMF97_03495</name>
</gene>
<organism evidence="3 4">
    <name type="scientific">Micromonospora fiedleri</name>
    <dbReference type="NCBI Taxonomy" id="1157498"/>
    <lineage>
        <taxon>Bacteria</taxon>
        <taxon>Bacillati</taxon>
        <taxon>Actinomycetota</taxon>
        <taxon>Actinomycetes</taxon>
        <taxon>Micromonosporales</taxon>
        <taxon>Micromonosporaceae</taxon>
        <taxon>Micromonospora</taxon>
    </lineage>
</organism>
<evidence type="ECO:0000313" key="4">
    <source>
        <dbReference type="Proteomes" id="UP000661193"/>
    </source>
</evidence>